<dbReference type="SUPFAM" id="SSF51395">
    <property type="entry name" value="FMN-linked oxidoreductases"/>
    <property type="match status" value="1"/>
</dbReference>
<dbReference type="OrthoDB" id="25826at2759"/>
<name>A0A6G4ZWK5_RHIMP</name>
<dbReference type="GO" id="GO:0016491">
    <property type="term" value="F:oxidoreductase activity"/>
    <property type="evidence" value="ECO:0007669"/>
    <property type="project" value="InterPro"/>
</dbReference>
<evidence type="ECO:0000256" key="1">
    <source>
        <dbReference type="ARBA" id="ARBA00001917"/>
    </source>
</evidence>
<keyword evidence="2" id="KW-0732">Signal</keyword>
<accession>A0A6G4ZWK5</accession>
<reference evidence="4" key="1">
    <citation type="submission" date="2020-03" db="EMBL/GenBank/DDBJ databases">
        <title>A transcriptome and proteome of the tick Rhipicephalus microplus shaped by the genetic composition of its hosts and developmental stage.</title>
        <authorList>
            <person name="Garcia G.R."/>
            <person name="Ribeiro J.M.C."/>
            <person name="Maruyama S.R."/>
            <person name="Gardinasse L.G."/>
            <person name="Nelson K."/>
            <person name="Ferreira B.R."/>
            <person name="Andrade T.G."/>
            <person name="Santos I.K.F.M."/>
        </authorList>
    </citation>
    <scope>NUCLEOTIDE SEQUENCE</scope>
    <source>
        <strain evidence="4">NSGR</strain>
        <tissue evidence="4">Salivary glands</tissue>
    </source>
</reference>
<dbReference type="InterPro" id="IPR013785">
    <property type="entry name" value="Aldolase_TIM"/>
</dbReference>
<dbReference type="AlphaFoldDB" id="A0A6G4ZWK5"/>
<comment type="cofactor">
    <cofactor evidence="1">
        <name>FMN</name>
        <dbReference type="ChEBI" id="CHEBI:58210"/>
    </cofactor>
</comment>
<dbReference type="VEuPathDB" id="VectorBase:LOC119180312"/>
<feature type="chain" id="PRO_5026124823" evidence="2">
    <location>
        <begin position="30"/>
        <end position="271"/>
    </location>
</feature>
<evidence type="ECO:0000256" key="2">
    <source>
        <dbReference type="SAM" id="SignalP"/>
    </source>
</evidence>
<proteinExistence type="predicted"/>
<dbReference type="Gene3D" id="3.20.20.70">
    <property type="entry name" value="Aldolase class I"/>
    <property type="match status" value="1"/>
</dbReference>
<feature type="signal peptide" evidence="2">
    <location>
        <begin position="1"/>
        <end position="29"/>
    </location>
</feature>
<protein>
    <submittedName>
        <fullName evidence="4">Putative secreted protein</fullName>
    </submittedName>
</protein>
<organism evidence="4">
    <name type="scientific">Rhipicephalus microplus</name>
    <name type="common">Cattle tick</name>
    <name type="synonym">Boophilus microplus</name>
    <dbReference type="NCBI Taxonomy" id="6941"/>
    <lineage>
        <taxon>Eukaryota</taxon>
        <taxon>Metazoa</taxon>
        <taxon>Ecdysozoa</taxon>
        <taxon>Arthropoda</taxon>
        <taxon>Chelicerata</taxon>
        <taxon>Arachnida</taxon>
        <taxon>Acari</taxon>
        <taxon>Parasitiformes</taxon>
        <taxon>Ixodida</taxon>
        <taxon>Ixodoidea</taxon>
        <taxon>Ixodidae</taxon>
        <taxon>Rhipicephalinae</taxon>
        <taxon>Rhipicephalus</taxon>
        <taxon>Boophilus</taxon>
    </lineage>
</organism>
<sequence>MLPDAQSRVVITLLVSLSLLTLNFRNVNAMPRQDDQDEVVVTMSDIQRLGEANLDDATRGYIGGGAGQERTLNENIAAFSRLRFRPRSLVDVSKMTLLLQCWVIKYLFLSASPLLLLICYHIETGIRNCKSGTGRGNRHDPQRCEHSLIGRRQSQRPGLPAVAADIHIQEPHLHRVHRQEGGASRLCCHCGHGGLSRLWTVFIHHQANATTYGWPQICEYGSILARKTIQVRPFCGKHHGRPAVFIGDVGGFPVAPFHHETTACSEGYPDR</sequence>
<dbReference type="InterPro" id="IPR000262">
    <property type="entry name" value="FMN-dep_DH"/>
</dbReference>
<dbReference type="EMBL" id="GIKN01000636">
    <property type="protein sequence ID" value="NIE42909.1"/>
    <property type="molecule type" value="Transcribed_RNA"/>
</dbReference>
<dbReference type="Pfam" id="PF01070">
    <property type="entry name" value="FMN_dh"/>
    <property type="match status" value="1"/>
</dbReference>
<evidence type="ECO:0000313" key="4">
    <source>
        <dbReference type="EMBL" id="NIE42909.1"/>
    </source>
</evidence>
<evidence type="ECO:0000259" key="3">
    <source>
        <dbReference type="Pfam" id="PF01070"/>
    </source>
</evidence>
<feature type="domain" description="FMN-dependent dehydrogenase" evidence="3">
    <location>
        <begin position="52"/>
        <end position="97"/>
    </location>
</feature>